<dbReference type="EMBL" id="JARAKH010000009">
    <property type="protein sequence ID" value="KAK8401034.1"/>
    <property type="molecule type" value="Genomic_DNA"/>
</dbReference>
<name>A0AAW0UMZ8_SCYPA</name>
<feature type="domain" description="Peptidase S1" evidence="10">
    <location>
        <begin position="440"/>
        <end position="688"/>
    </location>
</feature>
<evidence type="ECO:0000256" key="8">
    <source>
        <dbReference type="SAM" id="MobiDB-lite"/>
    </source>
</evidence>
<sequence>MRVSVVLMWVALVWVAGCVVSAEPEAEPQPDALADPDPGRERRQLSAVTNALRLVMPSVRHAARRLTQEVAPAVGSTILKAGNHLALRAAEGLQDTVQVVNQHLVPAIEDHLVQATNAAVPYINRGIDALGVGIQQGAEVVSRSAAKGVDQIGRRVLGRRRHHRVKKIANNLKGSITSSLNTIAGAITHLTSPDQLYTNNDYHNSHDYRDYHDYRDNYYYDYSTNNHDYYTRPDDYPTYRPDRGGDASVPGSKVRTVGQALARVVDNTAYSLSSSVLGQNLTRAVAPLAKSVSKTMSESLPAVSFDDGRIVIDLPGTDNSERTEAPPRSCTTPEGKKGVCQDLGDCPNLILDLTNLRKSVCFKRLFVPGVCCPSEGSSVDDDRFPNTRPTTTTITTRRPPPITAPTQRPTPVPSVPSITEPPIPSRNFQCGVPQVPEFRVVGGKESGRGQWPWMAAVWLHGPKKTEFWCGATLISRRHILTAAHCTKDSRGKTFNPQQFTVRLGDHNIFSTSDDFISKPKTYRVSHITPHPDFKAHGFYNDVAVLKLAEDVEFTEYILPVCLPSDEYRRRPLDHLVGHTPSVIGWGSTHYGGQESAVLREAKLPVWKNSDCNDAYFQPITEIFLCAGYVEGGRDACQGDSGGPLLLFVSGRWVQIGLVSFGNRCAEPGYPGVYTRIAHFMPWIVQNMF</sequence>
<dbReference type="PROSITE" id="PS51257">
    <property type="entry name" value="PROKAR_LIPOPROTEIN"/>
    <property type="match status" value="1"/>
</dbReference>
<evidence type="ECO:0000256" key="6">
    <source>
        <dbReference type="ARBA" id="ARBA00024195"/>
    </source>
</evidence>
<dbReference type="InterPro" id="IPR001314">
    <property type="entry name" value="Peptidase_S1A"/>
</dbReference>
<dbReference type="Gene3D" id="2.40.10.10">
    <property type="entry name" value="Trypsin-like serine proteases"/>
    <property type="match status" value="1"/>
</dbReference>
<proteinExistence type="inferred from homology"/>
<feature type="compositionally biased region" description="Pro residues" evidence="8">
    <location>
        <begin position="398"/>
        <end position="417"/>
    </location>
</feature>
<evidence type="ECO:0000256" key="9">
    <source>
        <dbReference type="SAM" id="SignalP"/>
    </source>
</evidence>
<dbReference type="PANTHER" id="PTHR24252:SF7">
    <property type="entry name" value="HYALIN"/>
    <property type="match status" value="1"/>
</dbReference>
<dbReference type="PROSITE" id="PS00134">
    <property type="entry name" value="TRYPSIN_HIS"/>
    <property type="match status" value="1"/>
</dbReference>
<evidence type="ECO:0000259" key="10">
    <source>
        <dbReference type="PROSITE" id="PS50240"/>
    </source>
</evidence>
<dbReference type="FunFam" id="2.40.10.10:FF:000006">
    <property type="entry name" value="Serine proteinase stubble"/>
    <property type="match status" value="1"/>
</dbReference>
<evidence type="ECO:0000259" key="11">
    <source>
        <dbReference type="PROSITE" id="PS51888"/>
    </source>
</evidence>
<keyword evidence="1 7" id="KW-0645">Protease</keyword>
<dbReference type="PROSITE" id="PS50240">
    <property type="entry name" value="TRYPSIN_DOM"/>
    <property type="match status" value="1"/>
</dbReference>
<evidence type="ECO:0000313" key="12">
    <source>
        <dbReference type="EMBL" id="KAK8401034.1"/>
    </source>
</evidence>
<gene>
    <name evidence="12" type="ORF">O3P69_002663</name>
</gene>
<evidence type="ECO:0000313" key="13">
    <source>
        <dbReference type="Proteomes" id="UP001487740"/>
    </source>
</evidence>
<feature type="region of interest" description="Disordered" evidence="8">
    <location>
        <begin position="315"/>
        <end position="337"/>
    </location>
</feature>
<dbReference type="Pfam" id="PF00089">
    <property type="entry name" value="Trypsin"/>
    <property type="match status" value="1"/>
</dbReference>
<accession>A0AAW0UMZ8</accession>
<dbReference type="PRINTS" id="PR00722">
    <property type="entry name" value="CHYMOTRYPSIN"/>
</dbReference>
<keyword evidence="2 9" id="KW-0732">Signal</keyword>
<dbReference type="SMART" id="SM00680">
    <property type="entry name" value="CLIP"/>
    <property type="match status" value="1"/>
</dbReference>
<dbReference type="Proteomes" id="UP001487740">
    <property type="component" value="Unassembled WGS sequence"/>
</dbReference>
<evidence type="ECO:0000256" key="1">
    <source>
        <dbReference type="ARBA" id="ARBA00022670"/>
    </source>
</evidence>
<dbReference type="InterPro" id="IPR043504">
    <property type="entry name" value="Peptidase_S1_PA_chymotrypsin"/>
</dbReference>
<comment type="similarity">
    <text evidence="6">Belongs to the peptidase S1 family. CLIP subfamily.</text>
</comment>
<dbReference type="InterPro" id="IPR022700">
    <property type="entry name" value="CLIP"/>
</dbReference>
<reference evidence="12 13" key="1">
    <citation type="submission" date="2023-03" db="EMBL/GenBank/DDBJ databases">
        <title>High-quality genome of Scylla paramamosain provides insights in environmental adaptation.</title>
        <authorList>
            <person name="Zhang L."/>
        </authorList>
    </citation>
    <scope>NUCLEOTIDE SEQUENCE [LARGE SCALE GENOMIC DNA]</scope>
    <source>
        <strain evidence="12">LZ_2023a</strain>
        <tissue evidence="12">Muscle</tissue>
    </source>
</reference>
<keyword evidence="3 7" id="KW-0378">Hydrolase</keyword>
<dbReference type="InterPro" id="IPR009003">
    <property type="entry name" value="Peptidase_S1_PA"/>
</dbReference>
<evidence type="ECO:0000256" key="3">
    <source>
        <dbReference type="ARBA" id="ARBA00022801"/>
    </source>
</evidence>
<keyword evidence="13" id="KW-1185">Reference proteome</keyword>
<dbReference type="GO" id="GO:0004252">
    <property type="term" value="F:serine-type endopeptidase activity"/>
    <property type="evidence" value="ECO:0007669"/>
    <property type="project" value="InterPro"/>
</dbReference>
<dbReference type="PANTHER" id="PTHR24252">
    <property type="entry name" value="ACROSIN-RELATED"/>
    <property type="match status" value="1"/>
</dbReference>
<dbReference type="InterPro" id="IPR018114">
    <property type="entry name" value="TRYPSIN_HIS"/>
</dbReference>
<dbReference type="CDD" id="cd00190">
    <property type="entry name" value="Tryp_SPc"/>
    <property type="match status" value="1"/>
</dbReference>
<organism evidence="12 13">
    <name type="scientific">Scylla paramamosain</name>
    <name type="common">Mud crab</name>
    <dbReference type="NCBI Taxonomy" id="85552"/>
    <lineage>
        <taxon>Eukaryota</taxon>
        <taxon>Metazoa</taxon>
        <taxon>Ecdysozoa</taxon>
        <taxon>Arthropoda</taxon>
        <taxon>Crustacea</taxon>
        <taxon>Multicrustacea</taxon>
        <taxon>Malacostraca</taxon>
        <taxon>Eumalacostraca</taxon>
        <taxon>Eucarida</taxon>
        <taxon>Decapoda</taxon>
        <taxon>Pleocyemata</taxon>
        <taxon>Brachyura</taxon>
        <taxon>Eubrachyura</taxon>
        <taxon>Portunoidea</taxon>
        <taxon>Portunidae</taxon>
        <taxon>Portuninae</taxon>
        <taxon>Scylla</taxon>
    </lineage>
</organism>
<feature type="region of interest" description="Disordered" evidence="8">
    <location>
        <begin position="377"/>
        <end position="417"/>
    </location>
</feature>
<keyword evidence="4 7" id="KW-0720">Serine protease</keyword>
<dbReference type="AlphaFoldDB" id="A0AAW0UMZ8"/>
<feature type="signal peptide" evidence="9">
    <location>
        <begin position="1"/>
        <end position="21"/>
    </location>
</feature>
<evidence type="ECO:0000256" key="2">
    <source>
        <dbReference type="ARBA" id="ARBA00022729"/>
    </source>
</evidence>
<dbReference type="SMART" id="SM00020">
    <property type="entry name" value="Tryp_SPc"/>
    <property type="match status" value="1"/>
</dbReference>
<dbReference type="InterPro" id="IPR001254">
    <property type="entry name" value="Trypsin_dom"/>
</dbReference>
<comment type="caution">
    <text evidence="12">The sequence shown here is derived from an EMBL/GenBank/DDBJ whole genome shotgun (WGS) entry which is preliminary data.</text>
</comment>
<keyword evidence="5" id="KW-1015">Disulfide bond</keyword>
<dbReference type="GO" id="GO:0006508">
    <property type="term" value="P:proteolysis"/>
    <property type="evidence" value="ECO:0007669"/>
    <property type="project" value="UniProtKB-KW"/>
</dbReference>
<dbReference type="SUPFAM" id="SSF50494">
    <property type="entry name" value="Trypsin-like serine proteases"/>
    <property type="match status" value="1"/>
</dbReference>
<dbReference type="PROSITE" id="PS00135">
    <property type="entry name" value="TRYPSIN_SER"/>
    <property type="match status" value="1"/>
</dbReference>
<evidence type="ECO:0000256" key="7">
    <source>
        <dbReference type="RuleBase" id="RU363034"/>
    </source>
</evidence>
<dbReference type="InterPro" id="IPR033116">
    <property type="entry name" value="TRYPSIN_SER"/>
</dbReference>
<evidence type="ECO:0000256" key="5">
    <source>
        <dbReference type="ARBA" id="ARBA00023157"/>
    </source>
</evidence>
<dbReference type="PROSITE" id="PS51888">
    <property type="entry name" value="CLIP"/>
    <property type="match status" value="1"/>
</dbReference>
<feature type="chain" id="PRO_5043777132" evidence="9">
    <location>
        <begin position="22"/>
        <end position="688"/>
    </location>
</feature>
<feature type="domain" description="Clip" evidence="11">
    <location>
        <begin position="329"/>
        <end position="372"/>
    </location>
</feature>
<feature type="compositionally biased region" description="Low complexity" evidence="8">
    <location>
        <begin position="387"/>
        <end position="397"/>
    </location>
</feature>
<protein>
    <submittedName>
        <fullName evidence="12">Uncharacterized protein</fullName>
    </submittedName>
</protein>
<evidence type="ECO:0000256" key="4">
    <source>
        <dbReference type="ARBA" id="ARBA00022825"/>
    </source>
</evidence>